<evidence type="ECO:0000259" key="2">
    <source>
        <dbReference type="PROSITE" id="PS50106"/>
    </source>
</evidence>
<gene>
    <name evidence="3" type="ORF">WMY93_018694</name>
</gene>
<organism evidence="3 4">
    <name type="scientific">Mugilogobius chulae</name>
    <name type="common">yellowstripe goby</name>
    <dbReference type="NCBI Taxonomy" id="88201"/>
    <lineage>
        <taxon>Eukaryota</taxon>
        <taxon>Metazoa</taxon>
        <taxon>Chordata</taxon>
        <taxon>Craniata</taxon>
        <taxon>Vertebrata</taxon>
        <taxon>Euteleostomi</taxon>
        <taxon>Actinopterygii</taxon>
        <taxon>Neopterygii</taxon>
        <taxon>Teleostei</taxon>
        <taxon>Neoteleostei</taxon>
        <taxon>Acanthomorphata</taxon>
        <taxon>Gobiaria</taxon>
        <taxon>Gobiiformes</taxon>
        <taxon>Gobioidei</taxon>
        <taxon>Gobiidae</taxon>
        <taxon>Gobionellinae</taxon>
        <taxon>Mugilogobius</taxon>
    </lineage>
</organism>
<keyword evidence="4" id="KW-1185">Reference proteome</keyword>
<comment type="caution">
    <text evidence="3">The sequence shown here is derived from an EMBL/GenBank/DDBJ whole genome shotgun (WGS) entry which is preliminary data.</text>
</comment>
<feature type="compositionally biased region" description="Polar residues" evidence="1">
    <location>
        <begin position="280"/>
        <end position="292"/>
    </location>
</feature>
<dbReference type="EMBL" id="JBBPFD010000013">
    <property type="protein sequence ID" value="KAK7901925.1"/>
    <property type="molecule type" value="Genomic_DNA"/>
</dbReference>
<reference evidence="4" key="1">
    <citation type="submission" date="2024-04" db="EMBL/GenBank/DDBJ databases">
        <title>Salinicola lusitanus LLJ914,a marine bacterium isolated from the Okinawa Trough.</title>
        <authorList>
            <person name="Li J."/>
        </authorList>
    </citation>
    <scope>NUCLEOTIDE SEQUENCE [LARGE SCALE GENOMIC DNA]</scope>
</reference>
<accession>A0AAW0NJL4</accession>
<dbReference type="InterPro" id="IPR036034">
    <property type="entry name" value="PDZ_sf"/>
</dbReference>
<evidence type="ECO:0000313" key="3">
    <source>
        <dbReference type="EMBL" id="KAK7901925.1"/>
    </source>
</evidence>
<feature type="compositionally biased region" description="Polar residues" evidence="1">
    <location>
        <begin position="203"/>
        <end position="227"/>
    </location>
</feature>
<dbReference type="AlphaFoldDB" id="A0AAW0NJL4"/>
<dbReference type="PANTHER" id="PTHR23175:SF5">
    <property type="entry name" value="RHO GTPASE-ACTIVATING PROTEIN 23"/>
    <property type="match status" value="1"/>
</dbReference>
<sequence length="416" mass="44118">MNGVAFCLVGIPPYAENHGKGRRDGLSSGSDNPRPVLGSRAGRDGGVAWRCPRTLLLHKNSQGFGFTLRHFIVYPPESALHNSFTDEENGNSNGKGFQKGVWSRWTPYLLKTSLIETGHRPQTQPVKQYGDRLVKVNGESILGKTYSQVIALIQNSESVLELSIMPKDEDVLQLAYSQDAYLTGNEPYSGGAEHLPPPPPLSYTRTKSQPPVGTPSPGSMGQNQLDNWTRWPGSSGPSSPLDNRSAVGSPASWQEGRPGDPGGVGHSSPAHRTEEIQYGMTSQTPQGQTRGRSFSLPPPQGLCPARCRCTIPTTAPHSLSHENPTQPGQVRLHLSPMLAVSAPSRPSQTGTTASGPSNLAAAHTDSAATLRIDSATSRGSSSALEAGPTAPHRTLCFSCSSLDPGPRGSPTGPMGI</sequence>
<dbReference type="PROSITE" id="PS50106">
    <property type="entry name" value="PDZ"/>
    <property type="match status" value="1"/>
</dbReference>
<feature type="region of interest" description="Disordered" evidence="1">
    <location>
        <begin position="280"/>
        <end position="299"/>
    </location>
</feature>
<dbReference type="Proteomes" id="UP001460270">
    <property type="component" value="Unassembled WGS sequence"/>
</dbReference>
<evidence type="ECO:0000313" key="4">
    <source>
        <dbReference type="Proteomes" id="UP001460270"/>
    </source>
</evidence>
<dbReference type="InterPro" id="IPR001478">
    <property type="entry name" value="PDZ"/>
</dbReference>
<proteinExistence type="predicted"/>
<dbReference type="PANTHER" id="PTHR23175">
    <property type="entry name" value="PDZ DOMAIN-CONTAINING PROTEIN"/>
    <property type="match status" value="1"/>
</dbReference>
<feature type="region of interest" description="Disordered" evidence="1">
    <location>
        <begin position="185"/>
        <end position="270"/>
    </location>
</feature>
<feature type="domain" description="PDZ" evidence="2">
    <location>
        <begin position="130"/>
        <end position="168"/>
    </location>
</feature>
<evidence type="ECO:0000256" key="1">
    <source>
        <dbReference type="SAM" id="MobiDB-lite"/>
    </source>
</evidence>
<feature type="region of interest" description="Disordered" evidence="1">
    <location>
        <begin position="18"/>
        <end position="43"/>
    </location>
</feature>
<dbReference type="SUPFAM" id="SSF50156">
    <property type="entry name" value="PDZ domain-like"/>
    <property type="match status" value="1"/>
</dbReference>
<name>A0AAW0NJL4_9GOBI</name>
<dbReference type="Gene3D" id="2.30.42.10">
    <property type="match status" value="1"/>
</dbReference>
<protein>
    <recommendedName>
        <fullName evidence="2">PDZ domain-containing protein</fullName>
    </recommendedName>
</protein>